<dbReference type="EMBL" id="JPKY01000003">
    <property type="protein sequence ID" value="KFH48568.1"/>
    <property type="molecule type" value="Genomic_DNA"/>
</dbReference>
<keyword evidence="1" id="KW-1133">Transmembrane helix</keyword>
<name>A0A086TGT6_HAPC1</name>
<evidence type="ECO:0000256" key="1">
    <source>
        <dbReference type="SAM" id="Phobius"/>
    </source>
</evidence>
<dbReference type="HOGENOM" id="CLU_1440652_0_0_1"/>
<keyword evidence="1" id="KW-0472">Membrane</keyword>
<sequence length="188" mass="21971">MSLAKGLYDVYIFTRSKSDVSWATILLKQVTLALVLFVFPLIQQKLLALTTRNQPQWSWFQGPQHHNVDISTRIRETLFSYHLAWTINVKAMSMTIKHDINAEFDDWTTSILASIPMTIPARFYAKYPWLSYPFLFCWRLLSWFVCSRVCHITAPDGLDGGSKRNLCHFLFYSTQTFGPLVKREYMET</sequence>
<accession>A0A086TGT6</accession>
<keyword evidence="3" id="KW-1185">Reference proteome</keyword>
<protein>
    <submittedName>
        <fullName evidence="2">Uncharacterized protein</fullName>
    </submittedName>
</protein>
<organism evidence="2 3">
    <name type="scientific">Hapsidospora chrysogenum (strain ATCC 11550 / CBS 779.69 / DSM 880 / IAM 14645 / JCM 23072 / IMI 49137)</name>
    <name type="common">Acremonium chrysogenum</name>
    <dbReference type="NCBI Taxonomy" id="857340"/>
    <lineage>
        <taxon>Eukaryota</taxon>
        <taxon>Fungi</taxon>
        <taxon>Dikarya</taxon>
        <taxon>Ascomycota</taxon>
        <taxon>Pezizomycotina</taxon>
        <taxon>Sordariomycetes</taxon>
        <taxon>Hypocreomycetidae</taxon>
        <taxon>Hypocreales</taxon>
        <taxon>Bionectriaceae</taxon>
        <taxon>Hapsidospora</taxon>
    </lineage>
</organism>
<dbReference type="Proteomes" id="UP000029964">
    <property type="component" value="Unassembled WGS sequence"/>
</dbReference>
<evidence type="ECO:0000313" key="3">
    <source>
        <dbReference type="Proteomes" id="UP000029964"/>
    </source>
</evidence>
<evidence type="ECO:0000313" key="2">
    <source>
        <dbReference type="EMBL" id="KFH48568.1"/>
    </source>
</evidence>
<dbReference type="AlphaFoldDB" id="A0A086TGT6"/>
<feature type="transmembrane region" description="Helical" evidence="1">
    <location>
        <begin position="20"/>
        <end position="42"/>
    </location>
</feature>
<reference evidence="3" key="1">
    <citation type="journal article" date="2014" name="Genome Announc.">
        <title>Genome sequence and annotation of Acremonium chrysogenum, producer of the beta-lactam antibiotic cephalosporin C.</title>
        <authorList>
            <person name="Terfehr D."/>
            <person name="Dahlmann T.A."/>
            <person name="Specht T."/>
            <person name="Zadra I."/>
            <person name="Kuernsteiner H."/>
            <person name="Kueck U."/>
        </authorList>
    </citation>
    <scope>NUCLEOTIDE SEQUENCE [LARGE SCALE GENOMIC DNA]</scope>
    <source>
        <strain evidence="3">ATCC 11550 / CBS 779.69 / DSM 880 / IAM 14645 / JCM 23072 / IMI 49137</strain>
    </source>
</reference>
<proteinExistence type="predicted"/>
<comment type="caution">
    <text evidence="2">The sequence shown here is derived from an EMBL/GenBank/DDBJ whole genome shotgun (WGS) entry which is preliminary data.</text>
</comment>
<gene>
    <name evidence="2" type="ORF">ACRE_005920</name>
</gene>
<keyword evidence="1" id="KW-0812">Transmembrane</keyword>